<dbReference type="EMBL" id="JABANN010000002">
    <property type="protein sequence ID" value="KAF4676409.1"/>
    <property type="molecule type" value="Genomic_DNA"/>
</dbReference>
<keyword evidence="3" id="KW-0633">Potassium transport</keyword>
<keyword evidence="13" id="KW-0175">Coiled coil</keyword>
<feature type="transmembrane region" description="Helical" evidence="15">
    <location>
        <begin position="762"/>
        <end position="781"/>
    </location>
</feature>
<keyword evidence="12" id="KW-0040">ANK repeat</keyword>
<feature type="compositionally biased region" description="Basic and acidic residues" evidence="14">
    <location>
        <begin position="317"/>
        <end position="337"/>
    </location>
</feature>
<dbReference type="InterPro" id="IPR003938">
    <property type="entry name" value="K_chnl_volt-dep_EAG/ELK/ERG"/>
</dbReference>
<feature type="repeat" description="ANK" evidence="12">
    <location>
        <begin position="1254"/>
        <end position="1282"/>
    </location>
</feature>
<evidence type="ECO:0000256" key="7">
    <source>
        <dbReference type="ARBA" id="ARBA00022958"/>
    </source>
</evidence>
<dbReference type="Proteomes" id="UP000572268">
    <property type="component" value="Unassembled WGS sequence"/>
</dbReference>
<accession>A0A7J6MXP3</accession>
<evidence type="ECO:0000313" key="17">
    <source>
        <dbReference type="EMBL" id="KAF4676409.1"/>
    </source>
</evidence>
<keyword evidence="6" id="KW-0851">Voltage-gated channel</keyword>
<feature type="transmembrane region" description="Helical" evidence="15">
    <location>
        <begin position="649"/>
        <end position="673"/>
    </location>
</feature>
<keyword evidence="2" id="KW-0813">Transport</keyword>
<dbReference type="PROSITE" id="PS50042">
    <property type="entry name" value="CNMP_BINDING_3"/>
    <property type="match status" value="1"/>
</dbReference>
<keyword evidence="8 15" id="KW-1133">Transmembrane helix</keyword>
<dbReference type="SMART" id="SM00248">
    <property type="entry name" value="ANK"/>
    <property type="match status" value="6"/>
</dbReference>
<dbReference type="InterPro" id="IPR036770">
    <property type="entry name" value="Ankyrin_rpt-contain_sf"/>
</dbReference>
<dbReference type="PRINTS" id="PR01463">
    <property type="entry name" value="EAGCHANLFMLY"/>
</dbReference>
<evidence type="ECO:0000256" key="11">
    <source>
        <dbReference type="ARBA" id="ARBA00023303"/>
    </source>
</evidence>
<dbReference type="PROSITE" id="PS50297">
    <property type="entry name" value="ANK_REP_REGION"/>
    <property type="match status" value="2"/>
</dbReference>
<feature type="region of interest" description="Disordered" evidence="14">
    <location>
        <begin position="89"/>
        <end position="456"/>
    </location>
</feature>
<comment type="subcellular location">
    <subcellularLocation>
        <location evidence="1">Membrane</location>
        <topology evidence="1">Multi-pass membrane protein</topology>
    </subcellularLocation>
</comment>
<dbReference type="SUPFAM" id="SSF81324">
    <property type="entry name" value="Voltage-gated potassium channels"/>
    <property type="match status" value="1"/>
</dbReference>
<feature type="compositionally biased region" description="Low complexity" evidence="14">
    <location>
        <begin position="1661"/>
        <end position="1675"/>
    </location>
</feature>
<evidence type="ECO:0000256" key="13">
    <source>
        <dbReference type="SAM" id="Coils"/>
    </source>
</evidence>
<feature type="transmembrane region" description="Helical" evidence="15">
    <location>
        <begin position="570"/>
        <end position="595"/>
    </location>
</feature>
<dbReference type="GO" id="GO:0034702">
    <property type="term" value="C:monoatomic ion channel complex"/>
    <property type="evidence" value="ECO:0007669"/>
    <property type="project" value="UniProtKB-KW"/>
</dbReference>
<evidence type="ECO:0000256" key="6">
    <source>
        <dbReference type="ARBA" id="ARBA00022882"/>
    </source>
</evidence>
<dbReference type="Gene3D" id="1.25.40.20">
    <property type="entry name" value="Ankyrin repeat-containing domain"/>
    <property type="match status" value="2"/>
</dbReference>
<dbReference type="PANTHER" id="PTHR10217">
    <property type="entry name" value="VOLTAGE AND LIGAND GATED POTASSIUM CHANNEL"/>
    <property type="match status" value="1"/>
</dbReference>
<dbReference type="Gene3D" id="1.10.287.70">
    <property type="match status" value="1"/>
</dbReference>
<reference evidence="17 18" key="1">
    <citation type="submission" date="2020-04" db="EMBL/GenBank/DDBJ databases">
        <title>Perkinsus olseni comparative genomics.</title>
        <authorList>
            <person name="Bogema D.R."/>
        </authorList>
    </citation>
    <scope>NUCLEOTIDE SEQUENCE [LARGE SCALE GENOMIC DNA]</scope>
    <source>
        <strain evidence="17">ATCC PRA-31</strain>
    </source>
</reference>
<keyword evidence="11" id="KW-0407">Ion channel</keyword>
<dbReference type="InterPro" id="IPR014710">
    <property type="entry name" value="RmlC-like_jellyroll"/>
</dbReference>
<evidence type="ECO:0000256" key="15">
    <source>
        <dbReference type="SAM" id="Phobius"/>
    </source>
</evidence>
<sequence length="1685" mass="184157">MVLGTRTSGMQGSLGGILALGPDTNQGQLLMAIIERAVSKTIREVNADVLEAIAADTSDLVETKMAKMLDSRLSPIAQQLSEIHSHLGIKPSATPEAPAMPTQPSSRRAQAKDTIAPVITGVSNERESATLRPPAAKSRAEALRQKRGSHLPSSHDALPPVKNEKKFTSYPATSRRTPFAAAEMKRSLTPRTDPVGDVAADGEEAKDGRTATPKEEKNPEGSPPSKWKVLREIVFKSGAPRVAPLETVLPDSSDVARDRPGGGDPKPPAETPVRLLPGTVPEEQPTTFRPGRVARPAKVEKNIDDELPEGAGGRGHLVGDEVAKPDGTKRVELKTDSVTKGSHGLERSASSSQRSSIGGGTPRAMGISVRLAEESHDEGNSSSMPVMSPRRLGSNKRNGKNLLGSSGPRKASLQPPPPAGEAESPGRRSFRPGSTGTTALSSTGTPQAENDGEEEAEVEELMHVKSLALRYREELENEEMEVAQYALGPKRSSRAAEEGHRVSGITHHRSKRLKQDELEKMMSLLPDEAKDRGKMFGRRGSLAGIMADPLAAMTECSRALVADPHSQTRLIWDLIISTLHMFQATTIPFALAFYLSDKERADSPLMNILPVSDVVFGINILVTCFTGFYMDGALVREPKILALRYLKTWFLIDLVGAFPYAAFSSESAVCQWLRLLRLLIIGRTGYLRHQIMSRIEHRVQSELLFILLGIVKLVMLLILVAHWGACIWWAVGASGYLADSGPEGWITEFGLPTDDLWQMSRIRQYTACLYFMTSTITTVGYGDIHAVTHSERVFCVICEILAGNLFALFSGLLCSLILTYDEVGAQFRARLKTAMRYMNRHNVDHGVQIQVRRFLERLFQNQANEQAKSDLLTLLRTSEGLQNRVLVGVMGRMLKNYKWFDVKITDAQLGRVASVVLTKYFAPGDLVFYAGDKAECMIFVVRGLIKCKRDKNSEVPGSVFRLKRFEGSPKPISSYLALNGPRSSGLRDSQPRANYRATIYGFSTALTSLVPGDYVGEKALFTDDFEWPDIAVCTTFCEVYELDRQSFIEKCVHVLPDLHDVYLEKCLFMATDNIASGGSGMTLEKIKQVEELLVEGASANSVDENNRHIICEPASQGQVEILLLLLGFGANVNFFLKPRGDHTPANLGGQSLSHRTQNLDAAPSVGRHIWNRAAMRTAEELHSGSFLEVDREDSGIYGNILDVALKYEQEEVINFIRAFDLYDAAKQGDMGIFESLDPNMSEHVKSVNSHHPKTGSTPLYIAAGSGHVDVIKKLIELKAEVDKPMPSTFTALHGAVSAGHADAVQVLLEVGGADPMRRVGSADVDKGQLGISPLETALKKGKSEVIDLLYKRVGAQGVSIDDLRAAAQKKNFAFFDRVIADHPPLLNEVTNALGEKLAHVVVKSLDEKGLDELKKRGVEFATTRTQEGHSTLYSACKANKANAVKWLLGPKSGCKGQFPPSDLAGCLSVACGMVKSKNIVSVLMPLVKVPSAEEGKYYGSCLQSALEVGNSDVCLMLIETLVEKIDFQYVEPWSSFLLYYVTKIGDVGSLKRVLLFLVPNFDLLGSVGCDARRDAADSLMSTLDLSACQTALQDMTDKVQEKLRQTPEDKKLLKEEARLEELTDVISDLETRLVDISEEQKPQMADRILGAATPRAWASSRASRSFSATSSGRARGTTPSFRSLI</sequence>
<dbReference type="InterPro" id="IPR000595">
    <property type="entry name" value="cNMP-bd_dom"/>
</dbReference>
<keyword evidence="9" id="KW-0406">Ion transport</keyword>
<feature type="compositionally biased region" description="Low complexity" evidence="14">
    <location>
        <begin position="433"/>
        <end position="445"/>
    </location>
</feature>
<dbReference type="Pfam" id="PF12796">
    <property type="entry name" value="Ank_2"/>
    <property type="match status" value="1"/>
</dbReference>
<evidence type="ECO:0000256" key="2">
    <source>
        <dbReference type="ARBA" id="ARBA00022448"/>
    </source>
</evidence>
<evidence type="ECO:0000313" key="18">
    <source>
        <dbReference type="Proteomes" id="UP000572268"/>
    </source>
</evidence>
<evidence type="ECO:0000256" key="5">
    <source>
        <dbReference type="ARBA" id="ARBA00022826"/>
    </source>
</evidence>
<proteinExistence type="predicted"/>
<evidence type="ECO:0000256" key="9">
    <source>
        <dbReference type="ARBA" id="ARBA00023065"/>
    </source>
</evidence>
<dbReference type="GO" id="GO:0005249">
    <property type="term" value="F:voltage-gated potassium channel activity"/>
    <property type="evidence" value="ECO:0007669"/>
    <property type="project" value="InterPro"/>
</dbReference>
<feature type="transmembrane region" description="Helical" evidence="15">
    <location>
        <begin position="793"/>
        <end position="818"/>
    </location>
</feature>
<feature type="transmembrane region" description="Helical" evidence="15">
    <location>
        <begin position="607"/>
        <end position="629"/>
    </location>
</feature>
<dbReference type="Gene3D" id="1.10.287.630">
    <property type="entry name" value="Helix hairpin bin"/>
    <property type="match status" value="1"/>
</dbReference>
<keyword evidence="7" id="KW-0630">Potassium</keyword>
<evidence type="ECO:0000256" key="14">
    <source>
        <dbReference type="SAM" id="MobiDB-lite"/>
    </source>
</evidence>
<evidence type="ECO:0000256" key="1">
    <source>
        <dbReference type="ARBA" id="ARBA00004141"/>
    </source>
</evidence>
<dbReference type="PANTHER" id="PTHR10217:SF435">
    <property type="entry name" value="POTASSIUM VOLTAGE-GATED CHANNEL PROTEIN EAG"/>
    <property type="match status" value="1"/>
</dbReference>
<feature type="repeat" description="ANK" evidence="12">
    <location>
        <begin position="1287"/>
        <end position="1311"/>
    </location>
</feature>
<protein>
    <submittedName>
        <fullName evidence="17">Potassium voltage-gated channel sub H member 5</fullName>
    </submittedName>
</protein>
<name>A0A7J6MXP3_PEROL</name>
<feature type="compositionally biased region" description="Basic and acidic residues" evidence="14">
    <location>
        <begin position="203"/>
        <end position="219"/>
    </location>
</feature>
<feature type="transmembrane region" description="Helical" evidence="15">
    <location>
        <begin position="703"/>
        <end position="731"/>
    </location>
</feature>
<evidence type="ECO:0000256" key="10">
    <source>
        <dbReference type="ARBA" id="ARBA00023136"/>
    </source>
</evidence>
<evidence type="ECO:0000256" key="4">
    <source>
        <dbReference type="ARBA" id="ARBA00022692"/>
    </source>
</evidence>
<evidence type="ECO:0000259" key="16">
    <source>
        <dbReference type="PROSITE" id="PS50042"/>
    </source>
</evidence>
<keyword evidence="10 15" id="KW-0472">Membrane</keyword>
<gene>
    <name evidence="17" type="primary">KCNH5_2</name>
    <name evidence="17" type="ORF">FOL46_002913</name>
</gene>
<dbReference type="GO" id="GO:0042391">
    <property type="term" value="P:regulation of membrane potential"/>
    <property type="evidence" value="ECO:0007669"/>
    <property type="project" value="TreeGrafter"/>
</dbReference>
<dbReference type="Pfam" id="PF00520">
    <property type="entry name" value="Ion_trans"/>
    <property type="match status" value="1"/>
</dbReference>
<feature type="region of interest" description="Disordered" evidence="14">
    <location>
        <begin position="1661"/>
        <end position="1685"/>
    </location>
</feature>
<evidence type="ECO:0000256" key="3">
    <source>
        <dbReference type="ARBA" id="ARBA00022538"/>
    </source>
</evidence>
<comment type="caution">
    <text evidence="17">The sequence shown here is derived from an EMBL/GenBank/DDBJ whole genome shotgun (WGS) entry which is preliminary data.</text>
</comment>
<dbReference type="InterPro" id="IPR005821">
    <property type="entry name" value="Ion_trans_dom"/>
</dbReference>
<feature type="domain" description="Cyclic nucleotide-binding" evidence="16">
    <location>
        <begin position="900"/>
        <end position="1047"/>
    </location>
</feature>
<dbReference type="SUPFAM" id="SSF48403">
    <property type="entry name" value="Ankyrin repeat"/>
    <property type="match status" value="1"/>
</dbReference>
<feature type="compositionally biased region" description="Low complexity" evidence="14">
    <location>
        <begin position="347"/>
        <end position="356"/>
    </location>
</feature>
<dbReference type="InterPro" id="IPR050818">
    <property type="entry name" value="KCNH_animal-type"/>
</dbReference>
<keyword evidence="4 15" id="KW-0812">Transmembrane</keyword>
<dbReference type="InterPro" id="IPR018490">
    <property type="entry name" value="cNMP-bd_dom_sf"/>
</dbReference>
<dbReference type="SUPFAM" id="SSF51206">
    <property type="entry name" value="cAMP-binding domain-like"/>
    <property type="match status" value="1"/>
</dbReference>
<feature type="region of interest" description="Disordered" evidence="14">
    <location>
        <begin position="489"/>
        <end position="510"/>
    </location>
</feature>
<dbReference type="GO" id="GO:0005886">
    <property type="term" value="C:plasma membrane"/>
    <property type="evidence" value="ECO:0007669"/>
    <property type="project" value="TreeGrafter"/>
</dbReference>
<dbReference type="InterPro" id="IPR002110">
    <property type="entry name" value="Ankyrin_rpt"/>
</dbReference>
<dbReference type="PROSITE" id="PS50088">
    <property type="entry name" value="ANK_REPEAT"/>
    <property type="match status" value="2"/>
</dbReference>
<dbReference type="Gene3D" id="2.60.120.10">
    <property type="entry name" value="Jelly Rolls"/>
    <property type="match status" value="1"/>
</dbReference>
<evidence type="ECO:0000256" key="12">
    <source>
        <dbReference type="PROSITE-ProRule" id="PRU00023"/>
    </source>
</evidence>
<organism evidence="17 18">
    <name type="scientific">Perkinsus olseni</name>
    <name type="common">Perkinsus atlanticus</name>
    <dbReference type="NCBI Taxonomy" id="32597"/>
    <lineage>
        <taxon>Eukaryota</taxon>
        <taxon>Sar</taxon>
        <taxon>Alveolata</taxon>
        <taxon>Perkinsozoa</taxon>
        <taxon>Perkinsea</taxon>
        <taxon>Perkinsida</taxon>
        <taxon>Perkinsidae</taxon>
        <taxon>Perkinsus</taxon>
    </lineage>
</organism>
<evidence type="ECO:0000256" key="8">
    <source>
        <dbReference type="ARBA" id="ARBA00022989"/>
    </source>
</evidence>
<keyword evidence="5" id="KW-0631">Potassium channel</keyword>
<feature type="coiled-coil region" evidence="13">
    <location>
        <begin position="1612"/>
        <end position="1639"/>
    </location>
</feature>
<dbReference type="CDD" id="cd00038">
    <property type="entry name" value="CAP_ED"/>
    <property type="match status" value="1"/>
</dbReference>